<keyword evidence="7" id="KW-1133">Transmembrane helix</keyword>
<gene>
    <name evidence="9" type="ORF">DAQ1742_00538</name>
</gene>
<keyword evidence="7" id="KW-0472">Membrane</keyword>
<feature type="transmembrane region" description="Helical" evidence="7">
    <location>
        <begin position="192"/>
        <end position="214"/>
    </location>
</feature>
<dbReference type="Pfam" id="PF00015">
    <property type="entry name" value="MCPsignal"/>
    <property type="match status" value="1"/>
</dbReference>
<feature type="transmembrane region" description="Helical" evidence="7">
    <location>
        <begin position="12"/>
        <end position="33"/>
    </location>
</feature>
<sequence length="532" mass="57644">MKKFSQLTVFAKLLSGFSVLIAMMLVLGVVAIYQLNASNDNIGHFKNDRMPGLRYALEMRGVLSEIRLQQVQYIASKTPQEVEGHRVELLQNQDIFLNAQANYAKLLKNAPQEKQALFNQVVDNFKNFVDVNVKVIDAVNGGRLDEASKISGAVSSKYRTQLMKDLAQLVNSEIAAGEEAGAISEKGYQSAFYVLCGLLVLALIATVIIATLIARNLSRQLGGEPTYAATIMHEVASGNLNVPIELRAGDTTSLLATMKFMNDKLAEIIHSIVEGSESMSLAADEIAQGNNDLSQRTEEQAASLVQTSSNMQQITETVKRNAENAHQASELARQTSQTAVHGGNVVDDMLKRMHEISDSSQKIVDIIAVIEGIAFQTNILALNAAVEAARAGEQGKGFAVVAGEVRNLAQKSANAAKEIKTLIEGTVEKITDGSRHADTASHAMDEIVSSVTKVTDIVAEISMASNEQHQGIREIGVAIEQMDRVTQQNATLVEEAATAAQSMTEQSEQLRDSVRFFQLKSASNASSRLRLN</sequence>
<evidence type="ECO:0000256" key="6">
    <source>
        <dbReference type="PROSITE-ProRule" id="PRU00284"/>
    </source>
</evidence>
<keyword evidence="7" id="KW-0812">Transmembrane</keyword>
<organism evidence="9 10">
    <name type="scientific">Dickeya aquatica</name>
    <dbReference type="NCBI Taxonomy" id="1401087"/>
    <lineage>
        <taxon>Bacteria</taxon>
        <taxon>Pseudomonadati</taxon>
        <taxon>Pseudomonadota</taxon>
        <taxon>Gammaproteobacteria</taxon>
        <taxon>Enterobacterales</taxon>
        <taxon>Pectobacteriaceae</taxon>
        <taxon>Dickeya</taxon>
    </lineage>
</organism>
<dbReference type="GO" id="GO:0005886">
    <property type="term" value="C:plasma membrane"/>
    <property type="evidence" value="ECO:0007669"/>
    <property type="project" value="TreeGrafter"/>
</dbReference>
<dbReference type="GO" id="GO:0004888">
    <property type="term" value="F:transmembrane signaling receptor activity"/>
    <property type="evidence" value="ECO:0007669"/>
    <property type="project" value="InterPro"/>
</dbReference>
<dbReference type="InterPro" id="IPR004090">
    <property type="entry name" value="Chemotax_Me-accpt_rcpt"/>
</dbReference>
<dbReference type="CDD" id="cd11386">
    <property type="entry name" value="MCP_signal"/>
    <property type="match status" value="1"/>
</dbReference>
<evidence type="ECO:0000256" key="2">
    <source>
        <dbReference type="ARBA" id="ARBA00022481"/>
    </source>
</evidence>
<evidence type="ECO:0000313" key="9">
    <source>
        <dbReference type="EMBL" id="SLM61632.1"/>
    </source>
</evidence>
<accession>A0A375A6B0</accession>
<comment type="subcellular location">
    <subcellularLocation>
        <location evidence="1">Membrane</location>
    </subcellularLocation>
</comment>
<dbReference type="EMBL" id="LT615367">
    <property type="protein sequence ID" value="SLM61632.1"/>
    <property type="molecule type" value="Genomic_DNA"/>
</dbReference>
<evidence type="ECO:0000313" key="10">
    <source>
        <dbReference type="Proteomes" id="UP000294820"/>
    </source>
</evidence>
<keyword evidence="3" id="KW-0145">Chemotaxis</keyword>
<keyword evidence="10" id="KW-1185">Reference proteome</keyword>
<evidence type="ECO:0000256" key="7">
    <source>
        <dbReference type="SAM" id="Phobius"/>
    </source>
</evidence>
<evidence type="ECO:0000256" key="3">
    <source>
        <dbReference type="ARBA" id="ARBA00022500"/>
    </source>
</evidence>
<reference evidence="9 10" key="1">
    <citation type="submission" date="2016-09" db="EMBL/GenBank/DDBJ databases">
        <authorList>
            <person name="Reverchon S."/>
            <person name="Nasser W."/>
            <person name="Leonard S."/>
            <person name="Brochier C."/>
            <person name="Duprey A."/>
        </authorList>
    </citation>
    <scope>NUCLEOTIDE SEQUENCE [LARGE SCALE GENOMIC DNA]</scope>
    <source>
        <strain evidence="9 10">174/2</strain>
    </source>
</reference>
<evidence type="ECO:0000259" key="8">
    <source>
        <dbReference type="PROSITE" id="PS50111"/>
    </source>
</evidence>
<dbReference type="GO" id="GO:0006935">
    <property type="term" value="P:chemotaxis"/>
    <property type="evidence" value="ECO:0007669"/>
    <property type="project" value="UniProtKB-KW"/>
</dbReference>
<dbReference type="InterPro" id="IPR051310">
    <property type="entry name" value="MCP_chemotaxis"/>
</dbReference>
<keyword evidence="4 6" id="KW-0807">Transducer</keyword>
<evidence type="ECO:0000256" key="4">
    <source>
        <dbReference type="ARBA" id="ARBA00023224"/>
    </source>
</evidence>
<dbReference type="Proteomes" id="UP000294820">
    <property type="component" value="Chromosome 1"/>
</dbReference>
<dbReference type="SUPFAM" id="SSF58104">
    <property type="entry name" value="Methyl-accepting chemotaxis protein (MCP) signaling domain"/>
    <property type="match status" value="1"/>
</dbReference>
<name>A0A375A6B0_9GAMM</name>
<proteinExistence type="inferred from homology"/>
<dbReference type="PROSITE" id="PS50111">
    <property type="entry name" value="CHEMOTAXIS_TRANSDUC_2"/>
    <property type="match status" value="1"/>
</dbReference>
<dbReference type="Gene3D" id="1.10.287.950">
    <property type="entry name" value="Methyl-accepting chemotaxis protein"/>
    <property type="match status" value="1"/>
</dbReference>
<dbReference type="PANTHER" id="PTHR43531">
    <property type="entry name" value="PROTEIN ICFG"/>
    <property type="match status" value="1"/>
</dbReference>
<comment type="similarity">
    <text evidence="5">Belongs to the methyl-accepting chemotaxis (MCP) protein family.</text>
</comment>
<dbReference type="RefSeq" id="WP_035339568.1">
    <property type="nucleotide sequence ID" value="NZ_LT615367.1"/>
</dbReference>
<evidence type="ECO:0000256" key="5">
    <source>
        <dbReference type="ARBA" id="ARBA00029447"/>
    </source>
</evidence>
<dbReference type="SMART" id="SM00283">
    <property type="entry name" value="MA"/>
    <property type="match status" value="1"/>
</dbReference>
<feature type="domain" description="Methyl-accepting transducer" evidence="8">
    <location>
        <begin position="275"/>
        <end position="504"/>
    </location>
</feature>
<dbReference type="AlphaFoldDB" id="A0A375A6B0"/>
<dbReference type="Pfam" id="PF12729">
    <property type="entry name" value="4HB_MCP_1"/>
    <property type="match status" value="1"/>
</dbReference>
<dbReference type="InterPro" id="IPR004089">
    <property type="entry name" value="MCPsignal_dom"/>
</dbReference>
<keyword evidence="9" id="KW-0675">Receptor</keyword>
<dbReference type="InterPro" id="IPR024478">
    <property type="entry name" value="HlyB_4HB_MCP"/>
</dbReference>
<dbReference type="PRINTS" id="PR00260">
    <property type="entry name" value="CHEMTRNSDUCR"/>
</dbReference>
<evidence type="ECO:0000256" key="1">
    <source>
        <dbReference type="ARBA" id="ARBA00004370"/>
    </source>
</evidence>
<dbReference type="PANTHER" id="PTHR43531:SF14">
    <property type="entry name" value="METHYL-ACCEPTING CHEMOTAXIS PROTEIN I-RELATED"/>
    <property type="match status" value="1"/>
</dbReference>
<dbReference type="GO" id="GO:0007165">
    <property type="term" value="P:signal transduction"/>
    <property type="evidence" value="ECO:0007669"/>
    <property type="project" value="UniProtKB-KW"/>
</dbReference>
<protein>
    <submittedName>
        <fullName evidence="9">Methyl-accepting chemotaxis protein I (Serine chemoreceptor protein)</fullName>
    </submittedName>
</protein>
<dbReference type="KEGG" id="daq:DAQ1742_00538"/>
<dbReference type="FunFam" id="1.10.287.950:FF:000001">
    <property type="entry name" value="Methyl-accepting chemotaxis sensory transducer"/>
    <property type="match status" value="1"/>
</dbReference>
<keyword evidence="2" id="KW-0488">Methylation</keyword>